<evidence type="ECO:0000256" key="2">
    <source>
        <dbReference type="SAM" id="Phobius"/>
    </source>
</evidence>
<feature type="signal peptide" evidence="3">
    <location>
        <begin position="1"/>
        <end position="30"/>
    </location>
</feature>
<proteinExistence type="predicted"/>
<keyword evidence="2" id="KW-1133">Transmembrane helix</keyword>
<reference evidence="5" key="1">
    <citation type="journal article" date="2023" name="Int. J. Syst. Evol. Microbiol.">
        <title>Mesoterricola silvestris gen. nov., sp. nov., Mesoterricola sediminis sp. nov., Geothrix oryzae sp. nov., Geothrix edaphica sp. nov., Geothrix rubra sp. nov., and Geothrix limicola sp. nov., six novel members of Acidobacteriota isolated from soils.</title>
        <authorList>
            <person name="Itoh H."/>
            <person name="Sugisawa Y."/>
            <person name="Mise K."/>
            <person name="Xu Z."/>
            <person name="Kuniyasu M."/>
            <person name="Ushijima N."/>
            <person name="Kawano K."/>
            <person name="Kobayashi E."/>
            <person name="Shiratori Y."/>
            <person name="Masuda Y."/>
            <person name="Senoo K."/>
        </authorList>
    </citation>
    <scope>NUCLEOTIDE SEQUENCE [LARGE SCALE GENOMIC DNA]</scope>
    <source>
        <strain evidence="5">W79</strain>
    </source>
</reference>
<keyword evidence="1 3" id="KW-0732">Signal</keyword>
<evidence type="ECO:0000313" key="5">
    <source>
        <dbReference type="Proteomes" id="UP001238179"/>
    </source>
</evidence>
<evidence type="ECO:0000256" key="1">
    <source>
        <dbReference type="ARBA" id="ARBA00022729"/>
    </source>
</evidence>
<dbReference type="AlphaFoldDB" id="A0AA48GX94"/>
<keyword evidence="2" id="KW-0472">Membrane</keyword>
<dbReference type="GO" id="GO:0016491">
    <property type="term" value="F:oxidoreductase activity"/>
    <property type="evidence" value="ECO:0007669"/>
    <property type="project" value="TreeGrafter"/>
</dbReference>
<feature type="chain" id="PRO_5041419675" evidence="3">
    <location>
        <begin position="31"/>
        <end position="695"/>
    </location>
</feature>
<dbReference type="SUPFAM" id="SSF48695">
    <property type="entry name" value="Multiheme cytochromes"/>
    <property type="match status" value="1"/>
</dbReference>
<dbReference type="InterPro" id="IPR036280">
    <property type="entry name" value="Multihaem_cyt_sf"/>
</dbReference>
<evidence type="ECO:0000313" key="4">
    <source>
        <dbReference type="EMBL" id="BDU73561.1"/>
    </source>
</evidence>
<name>A0AA48GX94_9BACT</name>
<dbReference type="Proteomes" id="UP001238179">
    <property type="component" value="Chromosome"/>
</dbReference>
<dbReference type="InterPro" id="IPR051829">
    <property type="entry name" value="Multiheme_Cytochr_ET"/>
</dbReference>
<evidence type="ECO:0000256" key="3">
    <source>
        <dbReference type="SAM" id="SignalP"/>
    </source>
</evidence>
<feature type="transmembrane region" description="Helical" evidence="2">
    <location>
        <begin position="669"/>
        <end position="691"/>
    </location>
</feature>
<dbReference type="KEGG" id="msil:METEAL_27350"/>
<protein>
    <submittedName>
        <fullName evidence="4">Uncharacterized protein</fullName>
    </submittedName>
</protein>
<dbReference type="Gene3D" id="1.10.1130.10">
    <property type="entry name" value="Flavocytochrome C3, Chain A"/>
    <property type="match status" value="1"/>
</dbReference>
<keyword evidence="2" id="KW-0812">Transmembrane</keyword>
<accession>A0AA48GX94</accession>
<dbReference type="EMBL" id="AP027080">
    <property type="protein sequence ID" value="BDU73561.1"/>
    <property type="molecule type" value="Genomic_DNA"/>
</dbReference>
<keyword evidence="5" id="KW-1185">Reference proteome</keyword>
<dbReference type="RefSeq" id="WP_316412232.1">
    <property type="nucleotide sequence ID" value="NZ_AP027080.1"/>
</dbReference>
<dbReference type="PANTHER" id="PTHR35038">
    <property type="entry name" value="DISSIMILATORY SULFITE REDUCTASE SIRA"/>
    <property type="match status" value="1"/>
</dbReference>
<dbReference type="PANTHER" id="PTHR35038:SF8">
    <property type="entry name" value="C-TYPE POLYHEME CYTOCHROME OMCC"/>
    <property type="match status" value="1"/>
</dbReference>
<sequence>MNPGSWPFPRRGGNSRLALALLVSAMALPAALPNQPSLRMAHPSIVLKDEDGRNVLASAKAISTRKTCGECHDYAFITDSFHFQQGKTEMDRNLLKGHGFASFNTSPGMFGKFSILPNRQLTPATVADPADVDLTQPEWLTKCGVCHTGGGISEFDLKGRQLLSPEAKADGPLDPSYTVRDRLTGAVTPWDWHKSGVAEADCFLCHTPRASRGYRREAMAAGAFRWANNGTLANSGIVSKDAKGRFSYNRQAFNANGTVKSEVLDLSDPPLDACAQCHGFSALRADSIQPIQHADILRGAEKAGWVYNGSKISETRSPNIVGREKMDYPWDIHAAKGLGCIDCHFSPNNPGRKLQADPSKHLSYKPAGEDLAEYLKRPDHNFARGNIPPETVNITRHNTMRGCSECHDAEKAHAFLPYKAQHFKALACQTCHIPEVHFWAYRSDEWAFLMDTGASKITFRGVKGDIVDPESEVTGFKPAYVPTAARDGHLEIRPTNLITGLYWFDQAKGRPAFTWQMQKAFFLDRKAGGGWEYRPEILAAFADKEGIIDFPQARYDTPAKVALVKELLRTYAGVEAPELRAEVVPWAMSHSTMGKAQAIRDCKACHGRDSILHRAVDLVDYLPEGVPVFYGGKRVDILDRSGKEPAFDNRSLLKSFYLIGNSRVMGVEVLGWLSVAGALLFSLIHGLIRFLGASK</sequence>
<gene>
    <name evidence="4" type="ORF">METEAL_27350</name>
</gene>
<organism evidence="4 5">
    <name type="scientific">Mesoterricola silvestris</name>
    <dbReference type="NCBI Taxonomy" id="2927979"/>
    <lineage>
        <taxon>Bacteria</taxon>
        <taxon>Pseudomonadati</taxon>
        <taxon>Acidobacteriota</taxon>
        <taxon>Holophagae</taxon>
        <taxon>Holophagales</taxon>
        <taxon>Holophagaceae</taxon>
        <taxon>Mesoterricola</taxon>
    </lineage>
</organism>